<evidence type="ECO:0000313" key="2">
    <source>
        <dbReference type="Proteomes" id="UP001500888"/>
    </source>
</evidence>
<reference evidence="2" key="1">
    <citation type="journal article" date="2019" name="Int. J. Syst. Evol. Microbiol.">
        <title>The Global Catalogue of Microorganisms (GCM) 10K type strain sequencing project: providing services to taxonomists for standard genome sequencing and annotation.</title>
        <authorList>
            <consortium name="The Broad Institute Genomics Platform"/>
            <consortium name="The Broad Institute Genome Sequencing Center for Infectious Disease"/>
            <person name="Wu L."/>
            <person name="Ma J."/>
        </authorList>
    </citation>
    <scope>NUCLEOTIDE SEQUENCE [LARGE SCALE GENOMIC DNA]</scope>
    <source>
        <strain evidence="2">JCM 16908</strain>
    </source>
</reference>
<dbReference type="EMBL" id="BAAAZR010000020">
    <property type="protein sequence ID" value="GAA3825395.1"/>
    <property type="molecule type" value="Genomic_DNA"/>
</dbReference>
<name>A0ABP7IRU0_9ACTN</name>
<organism evidence="1 2">
    <name type="scientific">Sphaerisporangium flaviroseum</name>
    <dbReference type="NCBI Taxonomy" id="509199"/>
    <lineage>
        <taxon>Bacteria</taxon>
        <taxon>Bacillati</taxon>
        <taxon>Actinomycetota</taxon>
        <taxon>Actinomycetes</taxon>
        <taxon>Streptosporangiales</taxon>
        <taxon>Streptosporangiaceae</taxon>
        <taxon>Sphaerisporangium</taxon>
    </lineage>
</organism>
<dbReference type="Proteomes" id="UP001500888">
    <property type="component" value="Unassembled WGS sequence"/>
</dbReference>
<sequence>MEVLGPGSLKTALVGAEKRFPDAGHRFAVPLEQGAHLFDDVGKSDAMGETMRFDSCCPELRSTLFMNLFGDSGSTAPDRQAARPSSPR</sequence>
<protein>
    <submittedName>
        <fullName evidence="1">Uncharacterized protein</fullName>
    </submittedName>
</protein>
<keyword evidence="2" id="KW-1185">Reference proteome</keyword>
<gene>
    <name evidence="1" type="ORF">GCM10022226_52620</name>
</gene>
<evidence type="ECO:0000313" key="1">
    <source>
        <dbReference type="EMBL" id="GAA3825395.1"/>
    </source>
</evidence>
<comment type="caution">
    <text evidence="1">The sequence shown here is derived from an EMBL/GenBank/DDBJ whole genome shotgun (WGS) entry which is preliminary data.</text>
</comment>
<accession>A0ABP7IRU0</accession>
<proteinExistence type="predicted"/>